<feature type="domain" description="Metallo-beta-lactamase" evidence="2">
    <location>
        <begin position="19"/>
        <end position="219"/>
    </location>
</feature>
<sequence>MKLTLVRNATLLLEIGNQRILVDPMLGAKGSLNPFAATSGDMSWNPTVDLGVPLSELLDPDLVVVTHTHVDHWDPAAAALLPRTVPLLVQGDADAEKVSANGFIDVRVMDTEIEVGGTTVCRTGGQHGSDEVLQSLPVLGAVSGVVLRHPGEPVIYIAGDSVWNDAVRDALRKHEPDVVVLNTGEATLLAEAHVILMGAQDVVRAHRAAPHAHIVAVHMEALNHCVVSRDRVRDLVRENGLQGQVSVPEDGELLVF</sequence>
<dbReference type="EMBL" id="PUIO01000020">
    <property type="protein sequence ID" value="PQP23469.1"/>
    <property type="molecule type" value="Genomic_DNA"/>
</dbReference>
<dbReference type="InterPro" id="IPR050114">
    <property type="entry name" value="UPF0173_UPF0282_UlaG_hydrolase"/>
</dbReference>
<evidence type="ECO:0000313" key="4">
    <source>
        <dbReference type="Proteomes" id="UP000239290"/>
    </source>
</evidence>
<gene>
    <name evidence="3" type="ORF">C5613_18060</name>
</gene>
<dbReference type="InterPro" id="IPR036866">
    <property type="entry name" value="RibonucZ/Hydroxyglut_hydro"/>
</dbReference>
<dbReference type="Gene3D" id="3.60.15.10">
    <property type="entry name" value="Ribonuclease Z/Hydroxyacylglutathione hydrolase-like"/>
    <property type="match status" value="1"/>
</dbReference>
<dbReference type="SUPFAM" id="SSF56281">
    <property type="entry name" value="Metallo-hydrolase/oxidoreductase"/>
    <property type="match status" value="1"/>
</dbReference>
<dbReference type="PANTHER" id="PTHR43546:SF9">
    <property type="entry name" value="L-ASCORBATE-6-PHOSPHATE LACTONASE ULAG-RELATED"/>
    <property type="match status" value="1"/>
</dbReference>
<dbReference type="GO" id="GO:0016787">
    <property type="term" value="F:hydrolase activity"/>
    <property type="evidence" value="ECO:0007669"/>
    <property type="project" value="UniProtKB-KW"/>
</dbReference>
<proteinExistence type="predicted"/>
<dbReference type="InterPro" id="IPR001279">
    <property type="entry name" value="Metallo-B-lactamas"/>
</dbReference>
<comment type="caution">
    <text evidence="3">The sequence shown here is derived from an EMBL/GenBank/DDBJ whole genome shotgun (WGS) entry which is preliminary data.</text>
</comment>
<dbReference type="AlphaFoldDB" id="A0A2S8J961"/>
<keyword evidence="1" id="KW-0378">Hydrolase</keyword>
<dbReference type="RefSeq" id="WP_105416314.1">
    <property type="nucleotide sequence ID" value="NZ_PUIO01000020.1"/>
</dbReference>
<dbReference type="Pfam" id="PF12706">
    <property type="entry name" value="Lactamase_B_2"/>
    <property type="match status" value="1"/>
</dbReference>
<evidence type="ECO:0000259" key="2">
    <source>
        <dbReference type="Pfam" id="PF12706"/>
    </source>
</evidence>
<protein>
    <recommendedName>
        <fullName evidence="2">Metallo-beta-lactamase domain-containing protein</fullName>
    </recommendedName>
</protein>
<name>A0A2S8J961_RHOOP</name>
<organism evidence="3 4">
    <name type="scientific">Rhodococcus opacus</name>
    <name type="common">Nocardia opaca</name>
    <dbReference type="NCBI Taxonomy" id="37919"/>
    <lineage>
        <taxon>Bacteria</taxon>
        <taxon>Bacillati</taxon>
        <taxon>Actinomycetota</taxon>
        <taxon>Actinomycetes</taxon>
        <taxon>Mycobacteriales</taxon>
        <taxon>Nocardiaceae</taxon>
        <taxon>Rhodococcus</taxon>
    </lineage>
</organism>
<reference evidence="4" key="1">
    <citation type="submission" date="2018-02" db="EMBL/GenBank/DDBJ databases">
        <title>Draft genome sequencing of Rhodococcus opacus KU647198.</title>
        <authorList>
            <person name="Zheng B.-X."/>
        </authorList>
    </citation>
    <scope>NUCLEOTIDE SEQUENCE [LARGE SCALE GENOMIC DNA]</scope>
    <source>
        <strain evidence="4">04-OD7</strain>
    </source>
</reference>
<evidence type="ECO:0000313" key="3">
    <source>
        <dbReference type="EMBL" id="PQP23469.1"/>
    </source>
</evidence>
<accession>A0A2S8J961</accession>
<dbReference type="PANTHER" id="PTHR43546">
    <property type="entry name" value="UPF0173 METAL-DEPENDENT HYDROLASE MJ1163-RELATED"/>
    <property type="match status" value="1"/>
</dbReference>
<evidence type="ECO:0000256" key="1">
    <source>
        <dbReference type="ARBA" id="ARBA00022801"/>
    </source>
</evidence>
<dbReference type="Proteomes" id="UP000239290">
    <property type="component" value="Unassembled WGS sequence"/>
</dbReference>